<keyword evidence="2" id="KW-1185">Reference proteome</keyword>
<evidence type="ECO:0000313" key="2">
    <source>
        <dbReference type="Proteomes" id="UP001321473"/>
    </source>
</evidence>
<evidence type="ECO:0000313" key="1">
    <source>
        <dbReference type="EMBL" id="KAK8774752.1"/>
    </source>
</evidence>
<dbReference type="Proteomes" id="UP001321473">
    <property type="component" value="Unassembled WGS sequence"/>
</dbReference>
<dbReference type="EMBL" id="JARKHS020015075">
    <property type="protein sequence ID" value="KAK8774752.1"/>
    <property type="molecule type" value="Genomic_DNA"/>
</dbReference>
<comment type="caution">
    <text evidence="1">The sequence shown here is derived from an EMBL/GenBank/DDBJ whole genome shotgun (WGS) entry which is preliminary data.</text>
</comment>
<sequence length="77" mass="8928">MEPPDLFYPHRHCGRRRCNPFLRGRECPAGCLCFPQIMWRWRGMCLDPTFPLPPGYGPRLNVHIGGRQQPRARPIGS</sequence>
<accession>A0AAQ4EJ58</accession>
<gene>
    <name evidence="1" type="ORF">V5799_010715</name>
</gene>
<reference evidence="1 2" key="1">
    <citation type="journal article" date="2023" name="Arcadia Sci">
        <title>De novo assembly of a long-read Amblyomma americanum tick genome.</title>
        <authorList>
            <person name="Chou S."/>
            <person name="Poskanzer K.E."/>
            <person name="Rollins M."/>
            <person name="Thuy-Boun P.S."/>
        </authorList>
    </citation>
    <scope>NUCLEOTIDE SEQUENCE [LARGE SCALE GENOMIC DNA]</scope>
    <source>
        <strain evidence="1">F_SG_1</strain>
        <tissue evidence="1">Salivary glands</tissue>
    </source>
</reference>
<dbReference type="AlphaFoldDB" id="A0AAQ4EJ58"/>
<organism evidence="1 2">
    <name type="scientific">Amblyomma americanum</name>
    <name type="common">Lone star tick</name>
    <dbReference type="NCBI Taxonomy" id="6943"/>
    <lineage>
        <taxon>Eukaryota</taxon>
        <taxon>Metazoa</taxon>
        <taxon>Ecdysozoa</taxon>
        <taxon>Arthropoda</taxon>
        <taxon>Chelicerata</taxon>
        <taxon>Arachnida</taxon>
        <taxon>Acari</taxon>
        <taxon>Parasitiformes</taxon>
        <taxon>Ixodida</taxon>
        <taxon>Ixodoidea</taxon>
        <taxon>Ixodidae</taxon>
        <taxon>Amblyomminae</taxon>
        <taxon>Amblyomma</taxon>
    </lineage>
</organism>
<protein>
    <submittedName>
        <fullName evidence="1">Uncharacterized protein</fullName>
    </submittedName>
</protein>
<proteinExistence type="predicted"/>
<name>A0AAQ4EJ58_AMBAM</name>